<dbReference type="GO" id="GO:1904680">
    <property type="term" value="F:peptide transmembrane transporter activity"/>
    <property type="evidence" value="ECO:0007669"/>
    <property type="project" value="TreeGrafter"/>
</dbReference>
<organism evidence="7 8">
    <name type="scientific">Amycolatopsis xylanica</name>
    <dbReference type="NCBI Taxonomy" id="589385"/>
    <lineage>
        <taxon>Bacteria</taxon>
        <taxon>Bacillati</taxon>
        <taxon>Actinomycetota</taxon>
        <taxon>Actinomycetes</taxon>
        <taxon>Pseudonocardiales</taxon>
        <taxon>Pseudonocardiaceae</taxon>
        <taxon>Amycolatopsis</taxon>
    </lineage>
</organism>
<dbReference type="InterPro" id="IPR023765">
    <property type="entry name" value="SBP_5_CS"/>
</dbReference>
<comment type="similarity">
    <text evidence="2">Belongs to the bacterial solute-binding protein 5 family.</text>
</comment>
<dbReference type="CDD" id="cd08493">
    <property type="entry name" value="PBP2_DppA_like"/>
    <property type="match status" value="1"/>
</dbReference>
<gene>
    <name evidence="7" type="ORF">SAMN05421504_102486</name>
</gene>
<dbReference type="GO" id="GO:0043190">
    <property type="term" value="C:ATP-binding cassette (ABC) transporter complex"/>
    <property type="evidence" value="ECO:0007669"/>
    <property type="project" value="InterPro"/>
</dbReference>
<dbReference type="AlphaFoldDB" id="A0A1H2ZGA4"/>
<dbReference type="SUPFAM" id="SSF53850">
    <property type="entry name" value="Periplasmic binding protein-like II"/>
    <property type="match status" value="1"/>
</dbReference>
<dbReference type="InterPro" id="IPR030678">
    <property type="entry name" value="Peptide/Ni-bd"/>
</dbReference>
<accession>A0A1H2ZGA4</accession>
<keyword evidence="3" id="KW-0813">Transport</keyword>
<evidence type="ECO:0000256" key="2">
    <source>
        <dbReference type="ARBA" id="ARBA00005695"/>
    </source>
</evidence>
<keyword evidence="8" id="KW-1185">Reference proteome</keyword>
<evidence type="ECO:0000256" key="1">
    <source>
        <dbReference type="ARBA" id="ARBA00004193"/>
    </source>
</evidence>
<dbReference type="RefSeq" id="WP_091288366.1">
    <property type="nucleotide sequence ID" value="NZ_FNON01000002.1"/>
</dbReference>
<dbReference type="PANTHER" id="PTHR30290">
    <property type="entry name" value="PERIPLASMIC BINDING COMPONENT OF ABC TRANSPORTER"/>
    <property type="match status" value="1"/>
</dbReference>
<dbReference type="InterPro" id="IPR039424">
    <property type="entry name" value="SBP_5"/>
</dbReference>
<comment type="subcellular location">
    <subcellularLocation>
        <location evidence="1">Cell membrane</location>
        <topology evidence="1">Lipid-anchor</topology>
    </subcellularLocation>
</comment>
<evidence type="ECO:0000256" key="5">
    <source>
        <dbReference type="SAM" id="SignalP"/>
    </source>
</evidence>
<dbReference type="PIRSF" id="PIRSF002741">
    <property type="entry name" value="MppA"/>
    <property type="match status" value="1"/>
</dbReference>
<feature type="domain" description="Solute-binding protein family 5" evidence="6">
    <location>
        <begin position="88"/>
        <end position="479"/>
    </location>
</feature>
<proteinExistence type="inferred from homology"/>
<dbReference type="InterPro" id="IPR000914">
    <property type="entry name" value="SBP_5_dom"/>
</dbReference>
<dbReference type="Gene3D" id="3.10.105.10">
    <property type="entry name" value="Dipeptide-binding Protein, Domain 3"/>
    <property type="match status" value="1"/>
</dbReference>
<evidence type="ECO:0000256" key="4">
    <source>
        <dbReference type="ARBA" id="ARBA00022729"/>
    </source>
</evidence>
<evidence type="ECO:0000259" key="6">
    <source>
        <dbReference type="Pfam" id="PF00496"/>
    </source>
</evidence>
<dbReference type="PANTHER" id="PTHR30290:SF9">
    <property type="entry name" value="OLIGOPEPTIDE-BINDING PROTEIN APPA"/>
    <property type="match status" value="1"/>
</dbReference>
<dbReference type="PROSITE" id="PS51257">
    <property type="entry name" value="PROKAR_LIPOPROTEIN"/>
    <property type="match status" value="1"/>
</dbReference>
<dbReference type="STRING" id="589385.SAMN05421504_102486"/>
<protein>
    <submittedName>
        <fullName evidence="7">Peptide/nickel transport system substrate-binding protein</fullName>
    </submittedName>
</protein>
<name>A0A1H2ZGA4_9PSEU</name>
<dbReference type="Gene3D" id="3.40.190.10">
    <property type="entry name" value="Periplasmic binding protein-like II"/>
    <property type="match status" value="1"/>
</dbReference>
<dbReference type="Gene3D" id="3.90.76.10">
    <property type="entry name" value="Dipeptide-binding Protein, Domain 1"/>
    <property type="match status" value="1"/>
</dbReference>
<dbReference type="OrthoDB" id="9796817at2"/>
<dbReference type="Pfam" id="PF00496">
    <property type="entry name" value="SBP_bac_5"/>
    <property type="match status" value="1"/>
</dbReference>
<sequence length="560" mass="61235">MLQMRVARVRRIALIGLAGALALSMSACAESKRDDAAGGGGKTGGTLVFGTASVPKLFDPLFNDEGETDRITRQMYDTLVAFKEGTSELTPGLAEKWTPSPDGKTWTFDLRKGVKFHDGTPFNAAAVCFNFDRWFNMAGAAAQSQMIYYGDVFEGFKKNEGDASGEPVYKSCEAKDENTAVLNLNKYKGAFPAAFGLGSFGMSSPDALKKYDADKVTQSGEAFSYSSYANEHPTGTGAFKFESYDKAAKTVTLVRNDDYWGEKAKLDKIVFKTISDENARKQELRAKTIDGYDLVSPQDYAALKNDGFTLSPRPPFNLLYLGINQKNNPALKDLKVRQALAYALDRETLVKTKMPEGATVAKEFQPDTLAGYAKDVQEYPHDVNKAKQLLAEAGQSNLTLNFYWPTEVTRPYMPNPQEIASALADNLKQAGITVNLVPRPWNGGYKDDVQKLGKHDLHIIGWNADYADAGNFLGTFFGRAKPEFGFDNPELFAQLSKADGTVDPAAHTAAYEQANRDIMSKYLPAVPILSSPPAYVTASNIKGMVASPLNNEHFNTVSKG</sequence>
<evidence type="ECO:0000313" key="7">
    <source>
        <dbReference type="EMBL" id="SDX15779.1"/>
    </source>
</evidence>
<dbReference type="PROSITE" id="PS01040">
    <property type="entry name" value="SBP_BACTERIAL_5"/>
    <property type="match status" value="1"/>
</dbReference>
<feature type="signal peptide" evidence="5">
    <location>
        <begin position="1"/>
        <end position="29"/>
    </location>
</feature>
<keyword evidence="4 5" id="KW-0732">Signal</keyword>
<evidence type="ECO:0000256" key="3">
    <source>
        <dbReference type="ARBA" id="ARBA00022448"/>
    </source>
</evidence>
<dbReference type="Proteomes" id="UP000199515">
    <property type="component" value="Unassembled WGS sequence"/>
</dbReference>
<dbReference type="GO" id="GO:0015833">
    <property type="term" value="P:peptide transport"/>
    <property type="evidence" value="ECO:0007669"/>
    <property type="project" value="TreeGrafter"/>
</dbReference>
<reference evidence="7 8" key="1">
    <citation type="submission" date="2016-10" db="EMBL/GenBank/DDBJ databases">
        <authorList>
            <person name="de Groot N.N."/>
        </authorList>
    </citation>
    <scope>NUCLEOTIDE SEQUENCE [LARGE SCALE GENOMIC DNA]</scope>
    <source>
        <strain evidence="7 8">CPCC 202699</strain>
    </source>
</reference>
<dbReference type="GO" id="GO:0042597">
    <property type="term" value="C:periplasmic space"/>
    <property type="evidence" value="ECO:0007669"/>
    <property type="project" value="UniProtKB-ARBA"/>
</dbReference>
<feature type="chain" id="PRO_5011633212" evidence="5">
    <location>
        <begin position="30"/>
        <end position="560"/>
    </location>
</feature>
<evidence type="ECO:0000313" key="8">
    <source>
        <dbReference type="Proteomes" id="UP000199515"/>
    </source>
</evidence>
<dbReference type="EMBL" id="FNON01000002">
    <property type="protein sequence ID" value="SDX15779.1"/>
    <property type="molecule type" value="Genomic_DNA"/>
</dbReference>